<protein>
    <submittedName>
        <fullName evidence="2">Uncharacterized protein DUF2784</fullName>
    </submittedName>
</protein>
<organism evidence="2 3">
    <name type="scientific">Marinobacter pelagius</name>
    <dbReference type="NCBI Taxonomy" id="379482"/>
    <lineage>
        <taxon>Bacteria</taxon>
        <taxon>Pseudomonadati</taxon>
        <taxon>Pseudomonadota</taxon>
        <taxon>Gammaproteobacteria</taxon>
        <taxon>Pseudomonadales</taxon>
        <taxon>Marinobacteraceae</taxon>
        <taxon>Marinobacter</taxon>
    </lineage>
</organism>
<accession>A0A366GZJ0</accession>
<sequence length="133" mass="15326">MSPELYLLLADSLLVLHVLLVVFVIFGLAAVFLGRLLHWRWVRNFWFRVTHLVVIGIVVLQAWLGVLCPLTVWEMELRERAGAAGYEGSFIQHWLQSLLYYSAPEWVFILTYTVFGGVVLASWFLVRPGPPRK</sequence>
<evidence type="ECO:0000256" key="1">
    <source>
        <dbReference type="SAM" id="Phobius"/>
    </source>
</evidence>
<dbReference type="RefSeq" id="WP_113861712.1">
    <property type="nucleotide sequence ID" value="NZ_QNRO01000003.1"/>
</dbReference>
<feature type="transmembrane region" description="Helical" evidence="1">
    <location>
        <begin position="12"/>
        <end position="33"/>
    </location>
</feature>
<keyword evidence="1" id="KW-1133">Transmembrane helix</keyword>
<dbReference type="InterPro" id="IPR021218">
    <property type="entry name" value="DUF2784"/>
</dbReference>
<dbReference type="Proteomes" id="UP000252995">
    <property type="component" value="Unassembled WGS sequence"/>
</dbReference>
<feature type="transmembrane region" description="Helical" evidence="1">
    <location>
        <begin position="45"/>
        <end position="66"/>
    </location>
</feature>
<evidence type="ECO:0000313" key="3">
    <source>
        <dbReference type="Proteomes" id="UP000252995"/>
    </source>
</evidence>
<keyword evidence="1" id="KW-0472">Membrane</keyword>
<dbReference type="STRING" id="379482.SAMN04487961_0507"/>
<keyword evidence="1" id="KW-0812">Transmembrane</keyword>
<dbReference type="Pfam" id="PF10861">
    <property type="entry name" value="DUF2784"/>
    <property type="match status" value="1"/>
</dbReference>
<proteinExistence type="predicted"/>
<evidence type="ECO:0000313" key="2">
    <source>
        <dbReference type="EMBL" id="RBP32582.1"/>
    </source>
</evidence>
<reference evidence="2 3" key="1">
    <citation type="submission" date="2018-06" db="EMBL/GenBank/DDBJ databases">
        <title>Freshwater and sediment microbial communities from various areas in North America, analyzing microbe dynamics in response to fracking.</title>
        <authorList>
            <person name="Lamendella R."/>
        </authorList>
    </citation>
    <scope>NUCLEOTIDE SEQUENCE [LARGE SCALE GENOMIC DNA]</scope>
    <source>
        <strain evidence="2 3">114J</strain>
    </source>
</reference>
<dbReference type="EMBL" id="QNRO01000003">
    <property type="protein sequence ID" value="RBP32582.1"/>
    <property type="molecule type" value="Genomic_DNA"/>
</dbReference>
<gene>
    <name evidence="2" type="ORF">DET50_103142</name>
</gene>
<comment type="caution">
    <text evidence="2">The sequence shown here is derived from an EMBL/GenBank/DDBJ whole genome shotgun (WGS) entry which is preliminary data.</text>
</comment>
<dbReference type="AlphaFoldDB" id="A0A366GZJ0"/>
<name>A0A366GZJ0_9GAMM</name>
<feature type="transmembrane region" description="Helical" evidence="1">
    <location>
        <begin position="106"/>
        <end position="126"/>
    </location>
</feature>
<dbReference type="OrthoDB" id="370375at2"/>